<dbReference type="InterPro" id="IPR036236">
    <property type="entry name" value="Znf_C2H2_sf"/>
</dbReference>
<evidence type="ECO:0000259" key="5">
    <source>
        <dbReference type="SMART" id="SM00355"/>
    </source>
</evidence>
<dbReference type="SUPFAM" id="SSF57667">
    <property type="entry name" value="beta-beta-alpha zinc fingers"/>
    <property type="match status" value="1"/>
</dbReference>
<dbReference type="PANTHER" id="PTHR24403:SF67">
    <property type="entry name" value="FI01116P-RELATED"/>
    <property type="match status" value="1"/>
</dbReference>
<gene>
    <name evidence="6" type="ORF">GE061_002033</name>
</gene>
<dbReference type="GO" id="GO:0005634">
    <property type="term" value="C:nucleus"/>
    <property type="evidence" value="ECO:0007669"/>
    <property type="project" value="TreeGrafter"/>
</dbReference>
<keyword evidence="7" id="KW-1185">Reference proteome</keyword>
<name>A0A8S9X3I1_APOLU</name>
<dbReference type="Gene3D" id="3.30.160.60">
    <property type="entry name" value="Classic Zinc Finger"/>
    <property type="match status" value="2"/>
</dbReference>
<dbReference type="InterPro" id="IPR050688">
    <property type="entry name" value="Zinc_finger/UBP_domain"/>
</dbReference>
<dbReference type="AlphaFoldDB" id="A0A8S9X3I1"/>
<dbReference type="GO" id="GO:0008270">
    <property type="term" value="F:zinc ion binding"/>
    <property type="evidence" value="ECO:0007669"/>
    <property type="project" value="UniProtKB-KW"/>
</dbReference>
<dbReference type="SMART" id="SM00355">
    <property type="entry name" value="ZnF_C2H2"/>
    <property type="match status" value="4"/>
</dbReference>
<evidence type="ECO:0000313" key="6">
    <source>
        <dbReference type="EMBL" id="KAF6203700.1"/>
    </source>
</evidence>
<reference evidence="6" key="1">
    <citation type="journal article" date="2021" name="Mol. Ecol. Resour.">
        <title>Apolygus lucorum genome provides insights into omnivorousness and mesophyll feeding.</title>
        <authorList>
            <person name="Liu Y."/>
            <person name="Liu H."/>
            <person name="Wang H."/>
            <person name="Huang T."/>
            <person name="Liu B."/>
            <person name="Yang B."/>
            <person name="Yin L."/>
            <person name="Li B."/>
            <person name="Zhang Y."/>
            <person name="Zhang S."/>
            <person name="Jiang F."/>
            <person name="Zhang X."/>
            <person name="Ren Y."/>
            <person name="Wang B."/>
            <person name="Wang S."/>
            <person name="Lu Y."/>
            <person name="Wu K."/>
            <person name="Fan W."/>
            <person name="Wang G."/>
        </authorList>
    </citation>
    <scope>NUCLEOTIDE SEQUENCE</scope>
    <source>
        <strain evidence="6">12Hb</strain>
    </source>
</reference>
<keyword evidence="4" id="KW-0862">Zinc</keyword>
<feature type="domain" description="C2H2-type" evidence="5">
    <location>
        <begin position="212"/>
        <end position="234"/>
    </location>
</feature>
<evidence type="ECO:0000313" key="7">
    <source>
        <dbReference type="Proteomes" id="UP000466442"/>
    </source>
</evidence>
<dbReference type="PANTHER" id="PTHR24403">
    <property type="entry name" value="ZINC FINGER PROTEIN"/>
    <property type="match status" value="1"/>
</dbReference>
<evidence type="ECO:0000256" key="2">
    <source>
        <dbReference type="ARBA" id="ARBA00022737"/>
    </source>
</evidence>
<organism evidence="6 7">
    <name type="scientific">Apolygus lucorum</name>
    <name type="common">Small green plant bug</name>
    <name type="synonym">Lygocoris lucorum</name>
    <dbReference type="NCBI Taxonomy" id="248454"/>
    <lineage>
        <taxon>Eukaryota</taxon>
        <taxon>Metazoa</taxon>
        <taxon>Ecdysozoa</taxon>
        <taxon>Arthropoda</taxon>
        <taxon>Hexapoda</taxon>
        <taxon>Insecta</taxon>
        <taxon>Pterygota</taxon>
        <taxon>Neoptera</taxon>
        <taxon>Paraneoptera</taxon>
        <taxon>Hemiptera</taxon>
        <taxon>Heteroptera</taxon>
        <taxon>Panheteroptera</taxon>
        <taxon>Cimicomorpha</taxon>
        <taxon>Miridae</taxon>
        <taxon>Mirini</taxon>
        <taxon>Apolygus</taxon>
    </lineage>
</organism>
<dbReference type="GO" id="GO:0045944">
    <property type="term" value="P:positive regulation of transcription by RNA polymerase II"/>
    <property type="evidence" value="ECO:0007669"/>
    <property type="project" value="TreeGrafter"/>
</dbReference>
<dbReference type="Pfam" id="PF00096">
    <property type="entry name" value="zf-C2H2"/>
    <property type="match status" value="1"/>
</dbReference>
<proteinExistence type="predicted"/>
<protein>
    <recommendedName>
        <fullName evidence="5">C2H2-type domain-containing protein</fullName>
    </recommendedName>
</protein>
<dbReference type="OrthoDB" id="7312725at2759"/>
<comment type="caution">
    <text evidence="6">The sequence shown here is derived from an EMBL/GenBank/DDBJ whole genome shotgun (WGS) entry which is preliminary data.</text>
</comment>
<feature type="domain" description="C2H2-type" evidence="5">
    <location>
        <begin position="134"/>
        <end position="153"/>
    </location>
</feature>
<dbReference type="InterPro" id="IPR013087">
    <property type="entry name" value="Znf_C2H2_type"/>
</dbReference>
<evidence type="ECO:0000256" key="3">
    <source>
        <dbReference type="ARBA" id="ARBA00022771"/>
    </source>
</evidence>
<feature type="domain" description="C2H2-type" evidence="5">
    <location>
        <begin position="156"/>
        <end position="178"/>
    </location>
</feature>
<dbReference type="Proteomes" id="UP000466442">
    <property type="component" value="Unassembled WGS sequence"/>
</dbReference>
<accession>A0A8S9X3I1</accession>
<evidence type="ECO:0000256" key="4">
    <source>
        <dbReference type="ARBA" id="ARBA00022833"/>
    </source>
</evidence>
<evidence type="ECO:0000256" key="1">
    <source>
        <dbReference type="ARBA" id="ARBA00022723"/>
    </source>
</evidence>
<sequence>MSLTNQIFVRKTTIEFKACRNGITNGISNIHLPDRETTIADSIQEPEIICLQLDMESSHDKIGLSTNIDSTVMTTLVFVICLKRSYPSSENACEVGDLLKVELIEDKEPINVKGCPQDPTPCWRPGRREHLMSYVCGYCTGGRIDLEKHMRSHLSHSRNSCGVKSEDLCELQKHIVTHSGENPLSCETCGYRTKLPWYLKGHMIKHINVNSLSCDLCDYKTVRLAHLTRHMKTHGALVCAVQHCRARS</sequence>
<feature type="domain" description="C2H2-type" evidence="5">
    <location>
        <begin position="184"/>
        <end position="206"/>
    </location>
</feature>
<keyword evidence="3" id="KW-0863">Zinc-finger</keyword>
<dbReference type="EMBL" id="WIXP02000010">
    <property type="protein sequence ID" value="KAF6203700.1"/>
    <property type="molecule type" value="Genomic_DNA"/>
</dbReference>
<keyword evidence="1" id="KW-0479">Metal-binding</keyword>
<keyword evidence="2" id="KW-0677">Repeat</keyword>